<reference evidence="2 3" key="1">
    <citation type="submission" date="2018-06" db="EMBL/GenBank/DDBJ databases">
        <title>Genomic Encyclopedia of Archaeal and Bacterial Type Strains, Phase II (KMG-II): from individual species to whole genera.</title>
        <authorList>
            <person name="Goeker M."/>
        </authorList>
    </citation>
    <scope>NUCLEOTIDE SEQUENCE [LARGE SCALE GENOMIC DNA]</scope>
    <source>
        <strain evidence="2 3">DSM 24525</strain>
    </source>
</reference>
<gene>
    <name evidence="2" type="ORF">C8P66_10777</name>
</gene>
<keyword evidence="2" id="KW-0489">Methyltransferase</keyword>
<organism evidence="2 3">
    <name type="scientific">Humitalea rosea</name>
    <dbReference type="NCBI Taxonomy" id="990373"/>
    <lineage>
        <taxon>Bacteria</taxon>
        <taxon>Pseudomonadati</taxon>
        <taxon>Pseudomonadota</taxon>
        <taxon>Alphaproteobacteria</taxon>
        <taxon>Acetobacterales</taxon>
        <taxon>Roseomonadaceae</taxon>
        <taxon>Humitalea</taxon>
    </lineage>
</organism>
<dbReference type="InterPro" id="IPR029063">
    <property type="entry name" value="SAM-dependent_MTases_sf"/>
</dbReference>
<dbReference type="AlphaFoldDB" id="A0A2W7IJD2"/>
<dbReference type="Proteomes" id="UP000249688">
    <property type="component" value="Unassembled WGS sequence"/>
</dbReference>
<comment type="caution">
    <text evidence="2">The sequence shown here is derived from an EMBL/GenBank/DDBJ whole genome shotgun (WGS) entry which is preliminary data.</text>
</comment>
<sequence length="252" mass="27765">MGDEVHGLPGFYATPAGRVAARLLRARLAAIWPSAKGERVLGIGWTSPYMGLWRDGAERCIALVPAHLGDAPRGPGAVWADEVRLPFADRAFDRVVMVHGLEASEDVRRAMREIWRVLAEDGRLLVVAPNRRGMWAHMEHTPFGHGRPYSSGQLSRLLTRHLFEVERRDTALFIPPFGWRPLLRGARVWEALGRALAPRFAGVAIMEARKSVWAGLPAGEKVVRRVVVEVGAGAPRRPISRGEVSRGEASEG</sequence>
<dbReference type="SUPFAM" id="SSF53335">
    <property type="entry name" value="S-adenosyl-L-methionine-dependent methyltransferases"/>
    <property type="match status" value="1"/>
</dbReference>
<dbReference type="OrthoDB" id="9800231at2"/>
<evidence type="ECO:0000313" key="3">
    <source>
        <dbReference type="Proteomes" id="UP000249688"/>
    </source>
</evidence>
<proteinExistence type="predicted"/>
<evidence type="ECO:0000259" key="1">
    <source>
        <dbReference type="Pfam" id="PF08241"/>
    </source>
</evidence>
<feature type="domain" description="Methyltransferase type 11" evidence="1">
    <location>
        <begin position="80"/>
        <end position="125"/>
    </location>
</feature>
<dbReference type="Pfam" id="PF08241">
    <property type="entry name" value="Methyltransf_11"/>
    <property type="match status" value="1"/>
</dbReference>
<dbReference type="Gene3D" id="3.40.50.150">
    <property type="entry name" value="Vaccinia Virus protein VP39"/>
    <property type="match status" value="1"/>
</dbReference>
<evidence type="ECO:0000313" key="2">
    <source>
        <dbReference type="EMBL" id="PZW47039.1"/>
    </source>
</evidence>
<dbReference type="InterPro" id="IPR013216">
    <property type="entry name" value="Methyltransf_11"/>
</dbReference>
<protein>
    <submittedName>
        <fullName evidence="2">Methyltransferase family protein</fullName>
    </submittedName>
</protein>
<accession>A0A2W7IJD2</accession>
<keyword evidence="3" id="KW-1185">Reference proteome</keyword>
<dbReference type="GO" id="GO:0032259">
    <property type="term" value="P:methylation"/>
    <property type="evidence" value="ECO:0007669"/>
    <property type="project" value="UniProtKB-KW"/>
</dbReference>
<name>A0A2W7IJD2_9PROT</name>
<dbReference type="GO" id="GO:0008757">
    <property type="term" value="F:S-adenosylmethionine-dependent methyltransferase activity"/>
    <property type="evidence" value="ECO:0007669"/>
    <property type="project" value="InterPro"/>
</dbReference>
<dbReference type="EMBL" id="QKYU01000007">
    <property type="protein sequence ID" value="PZW47039.1"/>
    <property type="molecule type" value="Genomic_DNA"/>
</dbReference>
<dbReference type="RefSeq" id="WP_111397641.1">
    <property type="nucleotide sequence ID" value="NZ_QKYU01000007.1"/>
</dbReference>
<keyword evidence="2" id="KW-0808">Transferase</keyword>